<name>A0ABT3JBA4_9SPHN</name>
<evidence type="ECO:0000256" key="6">
    <source>
        <dbReference type="ARBA" id="ARBA00022679"/>
    </source>
</evidence>
<dbReference type="InterPro" id="IPR050980">
    <property type="entry name" value="2C_sensor_his_kinase"/>
</dbReference>
<keyword evidence="10" id="KW-1133">Transmembrane helix</keyword>
<dbReference type="Proteomes" id="UP001526246">
    <property type="component" value="Unassembled WGS sequence"/>
</dbReference>
<dbReference type="SUPFAM" id="SSF55874">
    <property type="entry name" value="ATPase domain of HSP90 chaperone/DNA topoisomerase II/histidine kinase"/>
    <property type="match status" value="1"/>
</dbReference>
<evidence type="ECO:0000256" key="10">
    <source>
        <dbReference type="SAM" id="Phobius"/>
    </source>
</evidence>
<dbReference type="Pfam" id="PF02518">
    <property type="entry name" value="HATPase_c"/>
    <property type="match status" value="1"/>
</dbReference>
<accession>A0ABT3JBA4</accession>
<dbReference type="PROSITE" id="PS50109">
    <property type="entry name" value="HIS_KIN"/>
    <property type="match status" value="1"/>
</dbReference>
<evidence type="ECO:0000256" key="2">
    <source>
        <dbReference type="ARBA" id="ARBA00004651"/>
    </source>
</evidence>
<dbReference type="InterPro" id="IPR004358">
    <property type="entry name" value="Sig_transdc_His_kin-like_C"/>
</dbReference>
<feature type="transmembrane region" description="Helical" evidence="10">
    <location>
        <begin position="33"/>
        <end position="52"/>
    </location>
</feature>
<dbReference type="InterPro" id="IPR036890">
    <property type="entry name" value="HATPase_C_sf"/>
</dbReference>
<dbReference type="EMBL" id="JAPDOB010000001">
    <property type="protein sequence ID" value="MCW3796341.1"/>
    <property type="molecule type" value="Genomic_DNA"/>
</dbReference>
<keyword evidence="9 12" id="KW-0067">ATP-binding</keyword>
<feature type="transmembrane region" description="Helical" evidence="10">
    <location>
        <begin position="170"/>
        <end position="188"/>
    </location>
</feature>
<gene>
    <name evidence="12" type="ORF">OMW55_00760</name>
</gene>
<keyword evidence="4" id="KW-1003">Cell membrane</keyword>
<keyword evidence="6" id="KW-0808">Transferase</keyword>
<dbReference type="RefSeq" id="WP_264880098.1">
    <property type="nucleotide sequence ID" value="NZ_JAPDOB010000001.1"/>
</dbReference>
<dbReference type="EC" id="2.7.13.3" evidence="3"/>
<dbReference type="SMART" id="SM00388">
    <property type="entry name" value="HisKA"/>
    <property type="match status" value="1"/>
</dbReference>
<dbReference type="Gene3D" id="1.10.287.130">
    <property type="match status" value="1"/>
</dbReference>
<dbReference type="PRINTS" id="PR00344">
    <property type="entry name" value="BCTRLSENSOR"/>
</dbReference>
<feature type="transmembrane region" description="Helical" evidence="10">
    <location>
        <begin position="89"/>
        <end position="106"/>
    </location>
</feature>
<dbReference type="PANTHER" id="PTHR44936:SF10">
    <property type="entry name" value="SENSOR PROTEIN RSTB"/>
    <property type="match status" value="1"/>
</dbReference>
<keyword evidence="13" id="KW-1185">Reference proteome</keyword>
<dbReference type="Pfam" id="PF25323">
    <property type="entry name" value="6TM_PilS"/>
    <property type="match status" value="1"/>
</dbReference>
<dbReference type="Pfam" id="PF00512">
    <property type="entry name" value="HisKA"/>
    <property type="match status" value="1"/>
</dbReference>
<keyword evidence="10" id="KW-0812">Transmembrane</keyword>
<comment type="caution">
    <text evidence="12">The sequence shown here is derived from an EMBL/GenBank/DDBJ whole genome shotgun (WGS) entry which is preliminary data.</text>
</comment>
<dbReference type="SUPFAM" id="SSF47384">
    <property type="entry name" value="Homodimeric domain of signal transducing histidine kinase"/>
    <property type="match status" value="1"/>
</dbReference>
<comment type="catalytic activity">
    <reaction evidence="1">
        <text>ATP + protein L-histidine = ADP + protein N-phospho-L-histidine.</text>
        <dbReference type="EC" id="2.7.13.3"/>
    </reaction>
</comment>
<keyword evidence="10" id="KW-0472">Membrane</keyword>
<dbReference type="SMART" id="SM00387">
    <property type="entry name" value="HATPase_c"/>
    <property type="match status" value="1"/>
</dbReference>
<evidence type="ECO:0000256" key="1">
    <source>
        <dbReference type="ARBA" id="ARBA00000085"/>
    </source>
</evidence>
<comment type="subcellular location">
    <subcellularLocation>
        <location evidence="2">Cell membrane</location>
        <topology evidence="2">Multi-pass membrane protein</topology>
    </subcellularLocation>
</comment>
<evidence type="ECO:0000313" key="12">
    <source>
        <dbReference type="EMBL" id="MCW3796341.1"/>
    </source>
</evidence>
<dbReference type="InterPro" id="IPR005467">
    <property type="entry name" value="His_kinase_dom"/>
</dbReference>
<feature type="transmembrane region" description="Helical" evidence="10">
    <location>
        <begin position="112"/>
        <end position="129"/>
    </location>
</feature>
<keyword evidence="7" id="KW-0547">Nucleotide-binding</keyword>
<evidence type="ECO:0000256" key="4">
    <source>
        <dbReference type="ARBA" id="ARBA00022475"/>
    </source>
</evidence>
<sequence>MERPLLALTRGPADAPAPARDAAAENMRQLIQLRWLAVGGQLVAILLAHFGLGVDLPLAPMLVVVAVLAAANLLFTATLRRDWVAPIELLLALLLDMAALTVQLYLSGGATNPFISLYLLQVVLGAILLARSSAWLLAAAAAACFVFLSIRHLPLRYPPRLWDFEANLQLIGQAISFALVAVLLMLFITRISRNLRSRDHYVAQLRQRAVEEDSIVRMGLFASGAAHELGTPLSTLSVLISDWQRTPALAGDPDLREELADAQAEVARCKEIVSNILHSAGTARGEAMGSEAVHHLLDGIVEEWRVVHPDIPLGYSANVGGTARIAAEPALRQAVWNLLENAGEASPGGVDLTADVEDSSLVIAVGDRGPGFAPGQLARIGQLYQSSKGAGHGLGLFLVANVARRLGGTLEAENRSTGGAAVRLLLPLTSTAENKHGA</sequence>
<reference evidence="12 13" key="1">
    <citation type="submission" date="2022-10" db="EMBL/GenBank/DDBJ databases">
        <title>Sphingomonas sp.</title>
        <authorList>
            <person name="Jin C."/>
        </authorList>
    </citation>
    <scope>NUCLEOTIDE SEQUENCE [LARGE SCALE GENOMIC DNA]</scope>
    <source>
        <strain evidence="12 13">BN140010</strain>
    </source>
</reference>
<dbReference type="Gene3D" id="3.30.565.10">
    <property type="entry name" value="Histidine kinase-like ATPase, C-terminal domain"/>
    <property type="match status" value="1"/>
</dbReference>
<feature type="domain" description="Histidine kinase" evidence="11">
    <location>
        <begin position="224"/>
        <end position="430"/>
    </location>
</feature>
<protein>
    <recommendedName>
        <fullName evidence="3">histidine kinase</fullName>
        <ecNumber evidence="3">2.7.13.3</ecNumber>
    </recommendedName>
</protein>
<feature type="transmembrane region" description="Helical" evidence="10">
    <location>
        <begin position="58"/>
        <end position="77"/>
    </location>
</feature>
<evidence type="ECO:0000256" key="3">
    <source>
        <dbReference type="ARBA" id="ARBA00012438"/>
    </source>
</evidence>
<evidence type="ECO:0000259" key="11">
    <source>
        <dbReference type="PROSITE" id="PS50109"/>
    </source>
</evidence>
<feature type="transmembrane region" description="Helical" evidence="10">
    <location>
        <begin position="134"/>
        <end position="150"/>
    </location>
</feature>
<evidence type="ECO:0000313" key="13">
    <source>
        <dbReference type="Proteomes" id="UP001526246"/>
    </source>
</evidence>
<evidence type="ECO:0000256" key="8">
    <source>
        <dbReference type="ARBA" id="ARBA00022777"/>
    </source>
</evidence>
<keyword evidence="5" id="KW-0597">Phosphoprotein</keyword>
<dbReference type="InterPro" id="IPR003661">
    <property type="entry name" value="HisK_dim/P_dom"/>
</dbReference>
<dbReference type="PANTHER" id="PTHR44936">
    <property type="entry name" value="SENSOR PROTEIN CREC"/>
    <property type="match status" value="1"/>
</dbReference>
<organism evidence="12 13">
    <name type="scientific">Sphingomonas arvum</name>
    <dbReference type="NCBI Taxonomy" id="2992113"/>
    <lineage>
        <taxon>Bacteria</taxon>
        <taxon>Pseudomonadati</taxon>
        <taxon>Pseudomonadota</taxon>
        <taxon>Alphaproteobacteria</taxon>
        <taxon>Sphingomonadales</taxon>
        <taxon>Sphingomonadaceae</taxon>
        <taxon>Sphingomonas</taxon>
    </lineage>
</organism>
<evidence type="ECO:0000256" key="9">
    <source>
        <dbReference type="ARBA" id="ARBA00022840"/>
    </source>
</evidence>
<dbReference type="GO" id="GO:0005524">
    <property type="term" value="F:ATP binding"/>
    <property type="evidence" value="ECO:0007669"/>
    <property type="project" value="UniProtKB-KW"/>
</dbReference>
<dbReference type="InterPro" id="IPR036097">
    <property type="entry name" value="HisK_dim/P_sf"/>
</dbReference>
<keyword evidence="8" id="KW-0418">Kinase</keyword>
<proteinExistence type="predicted"/>
<evidence type="ECO:0000256" key="7">
    <source>
        <dbReference type="ARBA" id="ARBA00022741"/>
    </source>
</evidence>
<dbReference type="CDD" id="cd00082">
    <property type="entry name" value="HisKA"/>
    <property type="match status" value="1"/>
</dbReference>
<evidence type="ECO:0000256" key="5">
    <source>
        <dbReference type="ARBA" id="ARBA00022553"/>
    </source>
</evidence>
<dbReference type="InterPro" id="IPR003594">
    <property type="entry name" value="HATPase_dom"/>
</dbReference>